<dbReference type="Proteomes" id="UP000095287">
    <property type="component" value="Unplaced"/>
</dbReference>
<sequence>MRSHLQHCGSSKIPIKYEKEITGKLRKYHVRFSIPASCPSGDVFYVTGHIGTSKAPHDMGELPSECIAMPIDVQFR</sequence>
<dbReference type="AlphaFoldDB" id="A0A1I7ZHT3"/>
<organism evidence="1 2">
    <name type="scientific">Steinernema glaseri</name>
    <dbReference type="NCBI Taxonomy" id="37863"/>
    <lineage>
        <taxon>Eukaryota</taxon>
        <taxon>Metazoa</taxon>
        <taxon>Ecdysozoa</taxon>
        <taxon>Nematoda</taxon>
        <taxon>Chromadorea</taxon>
        <taxon>Rhabditida</taxon>
        <taxon>Tylenchina</taxon>
        <taxon>Panagrolaimomorpha</taxon>
        <taxon>Strongyloidoidea</taxon>
        <taxon>Steinernematidae</taxon>
        <taxon>Steinernema</taxon>
    </lineage>
</organism>
<reference evidence="2" key="1">
    <citation type="submission" date="2016-11" db="UniProtKB">
        <authorList>
            <consortium name="WormBaseParasite"/>
        </authorList>
    </citation>
    <scope>IDENTIFICATION</scope>
</reference>
<dbReference type="WBParaSite" id="L893_g2668.t1">
    <property type="protein sequence ID" value="L893_g2668.t1"/>
    <property type="gene ID" value="L893_g2668"/>
</dbReference>
<name>A0A1I7ZHT3_9BILA</name>
<evidence type="ECO:0000313" key="1">
    <source>
        <dbReference type="Proteomes" id="UP000095287"/>
    </source>
</evidence>
<protein>
    <submittedName>
        <fullName evidence="2">Arrestin_C domain-containing protein</fullName>
    </submittedName>
</protein>
<proteinExistence type="predicted"/>
<accession>A0A1I7ZHT3</accession>
<evidence type="ECO:0000313" key="2">
    <source>
        <dbReference type="WBParaSite" id="L893_g2668.t1"/>
    </source>
</evidence>
<keyword evidence="1" id="KW-1185">Reference proteome</keyword>